<dbReference type="Proteomes" id="UP001596383">
    <property type="component" value="Unassembled WGS sequence"/>
</dbReference>
<feature type="compositionally biased region" description="Low complexity" evidence="1">
    <location>
        <begin position="15"/>
        <end position="26"/>
    </location>
</feature>
<evidence type="ECO:0000256" key="1">
    <source>
        <dbReference type="SAM" id="MobiDB-lite"/>
    </source>
</evidence>
<gene>
    <name evidence="2" type="ORF">ACFQE6_25910</name>
</gene>
<proteinExistence type="predicted"/>
<name>A0ABD5SXE7_9EURY</name>
<feature type="region of interest" description="Disordered" evidence="1">
    <location>
        <begin position="1"/>
        <end position="50"/>
    </location>
</feature>
<comment type="caution">
    <text evidence="2">The sequence shown here is derived from an EMBL/GenBank/DDBJ whole genome shotgun (WGS) entry which is preliminary data.</text>
</comment>
<dbReference type="RefSeq" id="WP_273741111.1">
    <property type="nucleotide sequence ID" value="NZ_JAQIVI010000525.1"/>
</dbReference>
<accession>A0ABD5SXE7</accession>
<organism evidence="2 3">
    <name type="scientific">Natrinema soli</name>
    <dbReference type="NCBI Taxonomy" id="1930624"/>
    <lineage>
        <taxon>Archaea</taxon>
        <taxon>Methanobacteriati</taxon>
        <taxon>Methanobacteriota</taxon>
        <taxon>Stenosarchaea group</taxon>
        <taxon>Halobacteria</taxon>
        <taxon>Halobacteriales</taxon>
        <taxon>Natrialbaceae</taxon>
        <taxon>Natrinema</taxon>
    </lineage>
</organism>
<evidence type="ECO:0000313" key="2">
    <source>
        <dbReference type="EMBL" id="MFC6768312.1"/>
    </source>
</evidence>
<dbReference type="InterPro" id="IPR049701">
    <property type="entry name" value="HVO_2523-like"/>
</dbReference>
<feature type="compositionally biased region" description="Low complexity" evidence="1">
    <location>
        <begin position="34"/>
        <end position="46"/>
    </location>
</feature>
<dbReference type="AlphaFoldDB" id="A0ABD5SXE7"/>
<feature type="compositionally biased region" description="Gly residues" evidence="1">
    <location>
        <begin position="1"/>
        <end position="11"/>
    </location>
</feature>
<sequence>MTADGGTGSDGGADADGSARGANADGSAGGTNVGDASGAGAAGLSDRATGAPRCPHCEAPMYKRHCKYVCPQHGVIIDCSDPFR</sequence>
<protein>
    <submittedName>
        <fullName evidence="2">HVO_2523 family zinc finger protein</fullName>
    </submittedName>
</protein>
<evidence type="ECO:0000313" key="3">
    <source>
        <dbReference type="Proteomes" id="UP001596383"/>
    </source>
</evidence>
<keyword evidence="3" id="KW-1185">Reference proteome</keyword>
<reference evidence="2 3" key="1">
    <citation type="journal article" date="2019" name="Int. J. Syst. Evol. Microbiol.">
        <title>The Global Catalogue of Microorganisms (GCM) 10K type strain sequencing project: providing services to taxonomists for standard genome sequencing and annotation.</title>
        <authorList>
            <consortium name="The Broad Institute Genomics Platform"/>
            <consortium name="The Broad Institute Genome Sequencing Center for Infectious Disease"/>
            <person name="Wu L."/>
            <person name="Ma J."/>
        </authorList>
    </citation>
    <scope>NUCLEOTIDE SEQUENCE [LARGE SCALE GENOMIC DNA]</scope>
    <source>
        <strain evidence="2 3">LMG 29247</strain>
    </source>
</reference>
<dbReference type="EMBL" id="JBHSWV010000525">
    <property type="protein sequence ID" value="MFC6768312.1"/>
    <property type="molecule type" value="Genomic_DNA"/>
</dbReference>
<dbReference type="NCBIfam" id="NF041914">
    <property type="entry name" value="HVO_2523"/>
    <property type="match status" value="1"/>
</dbReference>